<dbReference type="InterPro" id="IPR008949">
    <property type="entry name" value="Isoprenoid_synthase_dom_sf"/>
</dbReference>
<gene>
    <name evidence="7" type="ordered locus">Mfer_0899</name>
</gene>
<sequence>MHYLEKYSKLIEEEIRKNISDIEPTELYKSSAHLIEAGGKRIRPSLVLLSTESVGGKIEDALNAATAIELIHTFSLIHDDIMDKDEVRRGRATVHVIWGEPLAILAGDVLFSKAFEVMLKSNIDEKRLVKVLDVMTKACVNLCKGQAYDMLFEKNFEVKEKEYLEMIYYKTASLIAASTKIGAIIGNGSKEEINALYNYGKFLGLAFQIHDDYLDIAGDEKQLGKPVGSDIVEGKMTLIAIKALNEANKEDREKLISILQSGDEKKVKDAIEIFKKYNSIEYTHEKALKYAKKAKASIEVLEDSKAKDTLLSIADFVVKREY</sequence>
<dbReference type="KEGG" id="mfv:Mfer_0899"/>
<dbReference type="EMBL" id="CP002278">
    <property type="protein sequence ID" value="ADP77697.1"/>
    <property type="molecule type" value="Genomic_DNA"/>
</dbReference>
<organism evidence="7 8">
    <name type="scientific">Methanothermus fervidus (strain ATCC 43054 / DSM 2088 / JCM 10308 / V24 S)</name>
    <dbReference type="NCBI Taxonomy" id="523846"/>
    <lineage>
        <taxon>Archaea</taxon>
        <taxon>Methanobacteriati</taxon>
        <taxon>Methanobacteriota</taxon>
        <taxon>Methanomada group</taxon>
        <taxon>Methanobacteria</taxon>
        <taxon>Methanobacteriales</taxon>
        <taxon>Methanothermaceae</taxon>
        <taxon>Methanothermus</taxon>
    </lineage>
</organism>
<comment type="cofactor">
    <cofactor evidence="1">
        <name>Mg(2+)</name>
        <dbReference type="ChEBI" id="CHEBI:18420"/>
    </cofactor>
</comment>
<dbReference type="GO" id="GO:0004161">
    <property type="term" value="F:dimethylallyltranstransferase activity"/>
    <property type="evidence" value="ECO:0007669"/>
    <property type="project" value="UniProtKB-EC"/>
</dbReference>
<evidence type="ECO:0000256" key="6">
    <source>
        <dbReference type="RuleBase" id="RU004466"/>
    </source>
</evidence>
<dbReference type="GO" id="GO:0004337">
    <property type="term" value="F:(2E,6E)-farnesyl diphosphate synthase activity"/>
    <property type="evidence" value="ECO:0007669"/>
    <property type="project" value="UniProtKB-EC"/>
</dbReference>
<dbReference type="PROSITE" id="PS00723">
    <property type="entry name" value="POLYPRENYL_SYNTHASE_1"/>
    <property type="match status" value="1"/>
</dbReference>
<dbReference type="PROSITE" id="PS00444">
    <property type="entry name" value="POLYPRENYL_SYNTHASE_2"/>
    <property type="match status" value="1"/>
</dbReference>
<evidence type="ECO:0000313" key="8">
    <source>
        <dbReference type="Proteomes" id="UP000002315"/>
    </source>
</evidence>
<dbReference type="HOGENOM" id="CLU_014015_2_1_2"/>
<keyword evidence="3 6" id="KW-0808">Transferase</keyword>
<evidence type="ECO:0000256" key="5">
    <source>
        <dbReference type="ARBA" id="ARBA00022842"/>
    </source>
</evidence>
<dbReference type="AlphaFoldDB" id="E3GZG5"/>
<dbReference type="InterPro" id="IPR053491">
    <property type="entry name" value="Isoprenyl_diphosphate_synthase"/>
</dbReference>
<dbReference type="SFLD" id="SFLDS00005">
    <property type="entry name" value="Isoprenoid_Synthase_Type_I"/>
    <property type="match status" value="1"/>
</dbReference>
<dbReference type="GO" id="GO:0008299">
    <property type="term" value="P:isoprenoid biosynthetic process"/>
    <property type="evidence" value="ECO:0007669"/>
    <property type="project" value="InterPro"/>
</dbReference>
<dbReference type="NCBIfam" id="NF040698">
    <property type="entry name" value="IdsA_Meth"/>
    <property type="match status" value="1"/>
</dbReference>
<accession>E3GZG5</accession>
<protein>
    <submittedName>
        <fullName evidence="7">Geranylgeranyl-diphosphate synthase farnesyl-diphosphate synthase</fullName>
        <ecNumber evidence="7">2.5.1.1</ecNumber>
        <ecNumber evidence="7">2.5.1.10</ecNumber>
        <ecNumber evidence="7">2.5.1.29</ecNumber>
    </submittedName>
</protein>
<evidence type="ECO:0000256" key="2">
    <source>
        <dbReference type="ARBA" id="ARBA00006706"/>
    </source>
</evidence>
<dbReference type="GO" id="GO:0004311">
    <property type="term" value="F:geranylgeranyl diphosphate synthase activity"/>
    <property type="evidence" value="ECO:0007669"/>
    <property type="project" value="UniProtKB-EC"/>
</dbReference>
<dbReference type="Pfam" id="PF00348">
    <property type="entry name" value="polyprenyl_synt"/>
    <property type="match status" value="1"/>
</dbReference>
<evidence type="ECO:0000256" key="3">
    <source>
        <dbReference type="ARBA" id="ARBA00022679"/>
    </source>
</evidence>
<dbReference type="Gene3D" id="1.10.600.10">
    <property type="entry name" value="Farnesyl Diphosphate Synthase"/>
    <property type="match status" value="1"/>
</dbReference>
<name>E3GZG5_METFV</name>
<keyword evidence="4" id="KW-0479">Metal-binding</keyword>
<dbReference type="EC" id="2.5.1.1" evidence="7"/>
<evidence type="ECO:0000256" key="4">
    <source>
        <dbReference type="ARBA" id="ARBA00022723"/>
    </source>
</evidence>
<dbReference type="STRING" id="523846.Mfer_0899"/>
<reference evidence="7 8" key="1">
    <citation type="journal article" date="2010" name="Stand. Genomic Sci.">
        <title>Complete genome sequence of Methanothermus fervidus type strain (V24S).</title>
        <authorList>
            <person name="Anderson I."/>
            <person name="Djao O.D."/>
            <person name="Misra M."/>
            <person name="Chertkov O."/>
            <person name="Nolan M."/>
            <person name="Lucas S."/>
            <person name="Lapidus A."/>
            <person name="Del Rio T.G."/>
            <person name="Tice H."/>
            <person name="Cheng J.F."/>
            <person name="Tapia R."/>
            <person name="Han C."/>
            <person name="Goodwin L."/>
            <person name="Pitluck S."/>
            <person name="Liolios K."/>
            <person name="Ivanova N."/>
            <person name="Mavromatis K."/>
            <person name="Mikhailova N."/>
            <person name="Pati A."/>
            <person name="Brambilla E."/>
            <person name="Chen A."/>
            <person name="Palaniappan K."/>
            <person name="Land M."/>
            <person name="Hauser L."/>
            <person name="Chang Y.J."/>
            <person name="Jeffries C.D."/>
            <person name="Sikorski J."/>
            <person name="Spring S."/>
            <person name="Rohde M."/>
            <person name="Eichinger K."/>
            <person name="Huber H."/>
            <person name="Wirth R."/>
            <person name="Goker M."/>
            <person name="Detter J.C."/>
            <person name="Woyke T."/>
            <person name="Bristow J."/>
            <person name="Eisen J.A."/>
            <person name="Markowitz V."/>
            <person name="Hugenholtz P."/>
            <person name="Klenk H.P."/>
            <person name="Kyrpides N.C."/>
        </authorList>
    </citation>
    <scope>NUCLEOTIDE SEQUENCE [LARGE SCALE GENOMIC DNA]</scope>
    <source>
        <strain evidence="8">ATCC 43054 / DSM 2088 / JCM 10308 / V24 S</strain>
    </source>
</reference>
<dbReference type="SFLD" id="SFLDG01017">
    <property type="entry name" value="Polyprenyl_Transferase_Like"/>
    <property type="match status" value="1"/>
</dbReference>
<dbReference type="InterPro" id="IPR000092">
    <property type="entry name" value="Polyprenyl_synt"/>
</dbReference>
<dbReference type="PANTHER" id="PTHR12001">
    <property type="entry name" value="GERANYLGERANYL PYROPHOSPHATE SYNTHASE"/>
    <property type="match status" value="1"/>
</dbReference>
<dbReference type="GO" id="GO:0046872">
    <property type="term" value="F:metal ion binding"/>
    <property type="evidence" value="ECO:0007669"/>
    <property type="project" value="UniProtKB-KW"/>
</dbReference>
<dbReference type="OrthoDB" id="26738at2157"/>
<proteinExistence type="inferred from homology"/>
<dbReference type="SUPFAM" id="SSF48576">
    <property type="entry name" value="Terpenoid synthases"/>
    <property type="match status" value="1"/>
</dbReference>
<evidence type="ECO:0000256" key="1">
    <source>
        <dbReference type="ARBA" id="ARBA00001946"/>
    </source>
</evidence>
<dbReference type="PANTHER" id="PTHR12001:SF85">
    <property type="entry name" value="SHORT CHAIN ISOPRENYL DIPHOSPHATE SYNTHASE"/>
    <property type="match status" value="1"/>
</dbReference>
<keyword evidence="8" id="KW-1185">Reference proteome</keyword>
<dbReference type="InterPro" id="IPR033749">
    <property type="entry name" value="Polyprenyl_synt_CS"/>
</dbReference>
<dbReference type="Proteomes" id="UP000002315">
    <property type="component" value="Chromosome"/>
</dbReference>
<keyword evidence="5" id="KW-0460">Magnesium</keyword>
<comment type="similarity">
    <text evidence="2 6">Belongs to the FPP/GGPP synthase family.</text>
</comment>
<dbReference type="CDD" id="cd00685">
    <property type="entry name" value="Trans_IPPS_HT"/>
    <property type="match status" value="1"/>
</dbReference>
<dbReference type="EC" id="2.5.1.29" evidence="7"/>
<dbReference type="EC" id="2.5.1.10" evidence="7"/>
<evidence type="ECO:0000313" key="7">
    <source>
        <dbReference type="EMBL" id="ADP77697.1"/>
    </source>
</evidence>